<evidence type="ECO:0000256" key="3">
    <source>
        <dbReference type="ARBA" id="ARBA00012438"/>
    </source>
</evidence>
<dbReference type="GO" id="GO:0016036">
    <property type="term" value="P:cellular response to phosphate starvation"/>
    <property type="evidence" value="ECO:0007669"/>
    <property type="project" value="TreeGrafter"/>
</dbReference>
<keyword evidence="10 17" id="KW-0418">Kinase</keyword>
<dbReference type="PANTHER" id="PTHR45453">
    <property type="entry name" value="PHOSPHATE REGULON SENSOR PROTEIN PHOR"/>
    <property type="match status" value="1"/>
</dbReference>
<dbReference type="CDD" id="cd00082">
    <property type="entry name" value="HisKA"/>
    <property type="match status" value="1"/>
</dbReference>
<dbReference type="Pfam" id="PF02518">
    <property type="entry name" value="HATPase_c"/>
    <property type="match status" value="1"/>
</dbReference>
<organism evidence="17 18">
    <name type="scientific">Zophobihabitans entericus</name>
    <dbReference type="NCBI Taxonomy" id="1635327"/>
    <lineage>
        <taxon>Bacteria</taxon>
        <taxon>Pseudomonadati</taxon>
        <taxon>Pseudomonadota</taxon>
        <taxon>Gammaproteobacteria</taxon>
        <taxon>Orbales</taxon>
        <taxon>Orbaceae</taxon>
        <taxon>Zophobihabitans</taxon>
    </lineage>
</organism>
<evidence type="ECO:0000313" key="18">
    <source>
        <dbReference type="Proteomes" id="UP000501168"/>
    </source>
</evidence>
<evidence type="ECO:0000256" key="14">
    <source>
        <dbReference type="ARBA" id="ARBA00023136"/>
    </source>
</evidence>
<evidence type="ECO:0000256" key="6">
    <source>
        <dbReference type="ARBA" id="ARBA00022553"/>
    </source>
</evidence>
<evidence type="ECO:0000256" key="12">
    <source>
        <dbReference type="ARBA" id="ARBA00022989"/>
    </source>
</evidence>
<dbReference type="InParanoid" id="A0A6G9IE18"/>
<dbReference type="SUPFAM" id="SSF55785">
    <property type="entry name" value="PYP-like sensor domain (PAS domain)"/>
    <property type="match status" value="1"/>
</dbReference>
<proteinExistence type="predicted"/>
<dbReference type="Pfam" id="PF00512">
    <property type="entry name" value="HisKA"/>
    <property type="match status" value="1"/>
</dbReference>
<name>A0A6G9IE18_9GAMM</name>
<evidence type="ECO:0000256" key="5">
    <source>
        <dbReference type="ARBA" id="ARBA00022475"/>
    </source>
</evidence>
<dbReference type="AlphaFoldDB" id="A0A6G9IE18"/>
<dbReference type="InterPro" id="IPR014310">
    <property type="entry name" value="Sig_transdc_His_kinase_PhoR"/>
</dbReference>
<dbReference type="NCBIfam" id="NF008235">
    <property type="entry name" value="PRK11006.1"/>
    <property type="match status" value="1"/>
</dbReference>
<evidence type="ECO:0000313" key="17">
    <source>
        <dbReference type="EMBL" id="QIQ22062.1"/>
    </source>
</evidence>
<dbReference type="FunFam" id="1.10.287.130:FF:000001">
    <property type="entry name" value="Two-component sensor histidine kinase"/>
    <property type="match status" value="1"/>
</dbReference>
<dbReference type="GO" id="GO:0005524">
    <property type="term" value="F:ATP binding"/>
    <property type="evidence" value="ECO:0007669"/>
    <property type="project" value="UniProtKB-KW"/>
</dbReference>
<dbReference type="InterPro" id="IPR005467">
    <property type="entry name" value="His_kinase_dom"/>
</dbReference>
<evidence type="ECO:0000256" key="8">
    <source>
        <dbReference type="ARBA" id="ARBA00022692"/>
    </source>
</evidence>
<dbReference type="InterPro" id="IPR036890">
    <property type="entry name" value="HATPase_C_sf"/>
</dbReference>
<gene>
    <name evidence="17" type="primary">phoR</name>
    <name evidence="17" type="ORF">IPMB12_10425</name>
</gene>
<evidence type="ECO:0000256" key="4">
    <source>
        <dbReference type="ARBA" id="ARBA00022448"/>
    </source>
</evidence>
<dbReference type="FunFam" id="3.30.565.10:FF:000006">
    <property type="entry name" value="Sensor histidine kinase WalK"/>
    <property type="match status" value="1"/>
</dbReference>
<keyword evidence="9" id="KW-0547">Nucleotide-binding</keyword>
<dbReference type="InterPro" id="IPR035965">
    <property type="entry name" value="PAS-like_dom_sf"/>
</dbReference>
<evidence type="ECO:0000256" key="2">
    <source>
        <dbReference type="ARBA" id="ARBA00004236"/>
    </source>
</evidence>
<evidence type="ECO:0000256" key="15">
    <source>
        <dbReference type="SAM" id="Phobius"/>
    </source>
</evidence>
<evidence type="ECO:0000256" key="9">
    <source>
        <dbReference type="ARBA" id="ARBA00022741"/>
    </source>
</evidence>
<reference evidence="17 18" key="1">
    <citation type="submission" date="2020-03" db="EMBL/GenBank/DDBJ databases">
        <title>Complete genome sequence of Orbus sp. IPMB12 (BCRC 80908).</title>
        <authorList>
            <person name="Lo W.-S."/>
            <person name="Chang T.-H."/>
            <person name="Kuo C.-H."/>
        </authorList>
    </citation>
    <scope>NUCLEOTIDE SEQUENCE [LARGE SCALE GENOMIC DNA]</scope>
    <source>
        <strain evidence="17 18">IPMB12</strain>
    </source>
</reference>
<keyword evidence="11" id="KW-0067">ATP-binding</keyword>
<evidence type="ECO:0000256" key="7">
    <source>
        <dbReference type="ARBA" id="ARBA00022679"/>
    </source>
</evidence>
<dbReference type="Pfam" id="PF11808">
    <property type="entry name" value="PhoR"/>
    <property type="match status" value="1"/>
</dbReference>
<dbReference type="InterPro" id="IPR003594">
    <property type="entry name" value="HATPase_dom"/>
</dbReference>
<keyword evidence="8 15" id="KW-0812">Transmembrane</keyword>
<evidence type="ECO:0000256" key="10">
    <source>
        <dbReference type="ARBA" id="ARBA00022777"/>
    </source>
</evidence>
<dbReference type="InterPro" id="IPR003661">
    <property type="entry name" value="HisK_dim/P_dom"/>
</dbReference>
<dbReference type="Gene3D" id="3.30.565.10">
    <property type="entry name" value="Histidine kinase-like ATPase, C-terminal domain"/>
    <property type="match status" value="1"/>
</dbReference>
<evidence type="ECO:0000256" key="1">
    <source>
        <dbReference type="ARBA" id="ARBA00000085"/>
    </source>
</evidence>
<dbReference type="FunCoup" id="A0A6G9IE18">
    <property type="interactions" value="577"/>
</dbReference>
<dbReference type="InterPro" id="IPR013767">
    <property type="entry name" value="PAS_fold"/>
</dbReference>
<dbReference type="InterPro" id="IPR021766">
    <property type="entry name" value="PhoR_N"/>
</dbReference>
<dbReference type="Pfam" id="PF00989">
    <property type="entry name" value="PAS"/>
    <property type="match status" value="1"/>
</dbReference>
<dbReference type="InterPro" id="IPR036097">
    <property type="entry name" value="HisK_dim/P_sf"/>
</dbReference>
<keyword evidence="12 15" id="KW-1133">Transmembrane helix</keyword>
<keyword evidence="13" id="KW-0902">Two-component regulatory system</keyword>
<protein>
    <recommendedName>
        <fullName evidence="3">histidine kinase</fullName>
        <ecNumber evidence="3">2.7.13.3</ecNumber>
    </recommendedName>
</protein>
<keyword evidence="5" id="KW-1003">Cell membrane</keyword>
<dbReference type="GO" id="GO:0005886">
    <property type="term" value="C:plasma membrane"/>
    <property type="evidence" value="ECO:0007669"/>
    <property type="project" value="UniProtKB-SubCell"/>
</dbReference>
<dbReference type="SMART" id="SM00387">
    <property type="entry name" value="HATPase_c"/>
    <property type="match status" value="1"/>
</dbReference>
<dbReference type="InterPro" id="IPR004358">
    <property type="entry name" value="Sig_transdc_His_kin-like_C"/>
</dbReference>
<dbReference type="GO" id="GO:0000155">
    <property type="term" value="F:phosphorelay sensor kinase activity"/>
    <property type="evidence" value="ECO:0007669"/>
    <property type="project" value="InterPro"/>
</dbReference>
<comment type="subcellular location">
    <subcellularLocation>
        <location evidence="2">Cell membrane</location>
    </subcellularLocation>
</comment>
<dbReference type="Gene3D" id="3.30.450.20">
    <property type="entry name" value="PAS domain"/>
    <property type="match status" value="1"/>
</dbReference>
<keyword evidence="14 15" id="KW-0472">Membrane</keyword>
<dbReference type="EMBL" id="CP050253">
    <property type="protein sequence ID" value="QIQ22062.1"/>
    <property type="molecule type" value="Genomic_DNA"/>
</dbReference>
<dbReference type="SMART" id="SM00388">
    <property type="entry name" value="HisKA"/>
    <property type="match status" value="1"/>
</dbReference>
<accession>A0A6G9IE18</accession>
<evidence type="ECO:0000259" key="16">
    <source>
        <dbReference type="PROSITE" id="PS50109"/>
    </source>
</evidence>
<dbReference type="PROSITE" id="PS50109">
    <property type="entry name" value="HIS_KIN"/>
    <property type="match status" value="1"/>
</dbReference>
<comment type="catalytic activity">
    <reaction evidence="1">
        <text>ATP + protein L-histidine = ADP + protein N-phospho-L-histidine.</text>
        <dbReference type="EC" id="2.7.13.3"/>
    </reaction>
</comment>
<dbReference type="Gene3D" id="1.10.287.130">
    <property type="match status" value="1"/>
</dbReference>
<sequence>MLKQLCWQRILIELTIVITIALILGLIIGYPITTLLIFLFLLLCWHFYNQIRLSGWLWGQNSLYPPSSYGSWDIIFYGLHRRQKRHRQRQNELAEVIKRFRYGVESLPDSIIITAADGRIDWCNQLAQFQLNIRWPDDKGQNIINLIRQPEFAHYMRSKDFSKPFTLLFGRGYIEFRILPYSQGQWVIVVRDVDQLYLAEKLRHDFFTNASHELRTPITVLKGYLDMFSEGLVKSEKQDEVLNIMQGQVSRMELLISQILMLSQIESAPIKEQLQKVNMPEILLQIQNDICQINTSYHFIFNIDEKLLIEGHKEQLYSAVSNLIYNAVKHNPEGTQITVDWKRATSGAYFSVTDTGPGIEARHLARLTERFYQVDAARTNKAGGSGLGLAIVKHALINHSNTKLEITSEMGKGSRFAFTLPTRYIIN</sequence>
<feature type="transmembrane region" description="Helical" evidence="15">
    <location>
        <begin position="12"/>
        <end position="43"/>
    </location>
</feature>
<dbReference type="GO" id="GO:0006355">
    <property type="term" value="P:regulation of DNA-templated transcription"/>
    <property type="evidence" value="ECO:0007669"/>
    <property type="project" value="InterPro"/>
</dbReference>
<keyword evidence="4" id="KW-0813">Transport</keyword>
<keyword evidence="6" id="KW-0597">Phosphoprotein</keyword>
<keyword evidence="7 17" id="KW-0808">Transferase</keyword>
<dbReference type="SUPFAM" id="SSF55874">
    <property type="entry name" value="ATPase domain of HSP90 chaperone/DNA topoisomerase II/histidine kinase"/>
    <property type="match status" value="1"/>
</dbReference>
<dbReference type="PANTHER" id="PTHR45453:SF1">
    <property type="entry name" value="PHOSPHATE REGULON SENSOR PROTEIN PHOR"/>
    <property type="match status" value="1"/>
</dbReference>
<dbReference type="SUPFAM" id="SSF47384">
    <property type="entry name" value="Homodimeric domain of signal transducing histidine kinase"/>
    <property type="match status" value="1"/>
</dbReference>
<dbReference type="NCBIfam" id="TIGR02966">
    <property type="entry name" value="phoR_proteo"/>
    <property type="match status" value="1"/>
</dbReference>
<dbReference type="KEGG" id="orb:IPMB12_10425"/>
<feature type="domain" description="Histidine kinase" evidence="16">
    <location>
        <begin position="209"/>
        <end position="424"/>
    </location>
</feature>
<evidence type="ECO:0000256" key="13">
    <source>
        <dbReference type="ARBA" id="ARBA00023012"/>
    </source>
</evidence>
<dbReference type="RefSeq" id="WP_166917359.1">
    <property type="nucleotide sequence ID" value="NZ_CP050253.1"/>
</dbReference>
<dbReference type="Proteomes" id="UP000501168">
    <property type="component" value="Chromosome"/>
</dbReference>
<dbReference type="InterPro" id="IPR050351">
    <property type="entry name" value="BphY/WalK/GraS-like"/>
</dbReference>
<evidence type="ECO:0000256" key="11">
    <source>
        <dbReference type="ARBA" id="ARBA00022840"/>
    </source>
</evidence>
<dbReference type="EC" id="2.7.13.3" evidence="3"/>
<dbReference type="GO" id="GO:0004721">
    <property type="term" value="F:phosphoprotein phosphatase activity"/>
    <property type="evidence" value="ECO:0007669"/>
    <property type="project" value="InterPro"/>
</dbReference>
<keyword evidence="18" id="KW-1185">Reference proteome</keyword>
<dbReference type="PRINTS" id="PR00344">
    <property type="entry name" value="BCTRLSENSOR"/>
</dbReference>